<feature type="compositionally biased region" description="Polar residues" evidence="1">
    <location>
        <begin position="53"/>
        <end position="122"/>
    </location>
</feature>
<dbReference type="Proteomes" id="UP000030746">
    <property type="component" value="Unassembled WGS sequence"/>
</dbReference>
<dbReference type="GeneID" id="20230833"/>
<keyword evidence="3" id="KW-1185">Reference proteome</keyword>
<feature type="compositionally biased region" description="Polar residues" evidence="1">
    <location>
        <begin position="1"/>
        <end position="15"/>
    </location>
</feature>
<protein>
    <submittedName>
        <fullName evidence="2">Uncharacterized protein</fullName>
    </submittedName>
</protein>
<organism evidence="2 3">
    <name type="scientific">Lottia gigantea</name>
    <name type="common">Giant owl limpet</name>
    <dbReference type="NCBI Taxonomy" id="225164"/>
    <lineage>
        <taxon>Eukaryota</taxon>
        <taxon>Metazoa</taxon>
        <taxon>Spiralia</taxon>
        <taxon>Lophotrochozoa</taxon>
        <taxon>Mollusca</taxon>
        <taxon>Gastropoda</taxon>
        <taxon>Patellogastropoda</taxon>
        <taxon>Lottioidea</taxon>
        <taxon>Lottiidae</taxon>
        <taxon>Lottia</taxon>
    </lineage>
</organism>
<dbReference type="RefSeq" id="XP_009048768.1">
    <property type="nucleotide sequence ID" value="XM_009050520.1"/>
</dbReference>
<feature type="region of interest" description="Disordered" evidence="1">
    <location>
        <begin position="1"/>
        <end position="130"/>
    </location>
</feature>
<proteinExistence type="predicted"/>
<dbReference type="AlphaFoldDB" id="V4A9H9"/>
<sequence>MRDSSYQDNFDQSQSRSRDSANRNSYLSENQMENLETSQHSNYSKQSVRDSRYGNSRQNIPDSFYSNNSDNRHGNPNMSRNSSYNTDKYNTVQNNSNPERSRSRTGNPDQSNRLSKGDNFQSPDYAVPDR</sequence>
<feature type="compositionally biased region" description="Polar residues" evidence="1">
    <location>
        <begin position="22"/>
        <end position="46"/>
    </location>
</feature>
<dbReference type="HOGENOM" id="CLU_1940487_0_0_1"/>
<dbReference type="EMBL" id="KB200701">
    <property type="protein sequence ID" value="ESP00649.1"/>
    <property type="molecule type" value="Genomic_DNA"/>
</dbReference>
<evidence type="ECO:0000313" key="2">
    <source>
        <dbReference type="EMBL" id="ESP00649.1"/>
    </source>
</evidence>
<evidence type="ECO:0000313" key="3">
    <source>
        <dbReference type="Proteomes" id="UP000030746"/>
    </source>
</evidence>
<accession>V4A9H9</accession>
<gene>
    <name evidence="2" type="ORF">LOTGIDRAFT_112298</name>
</gene>
<dbReference type="KEGG" id="lgi:LOTGIDRAFT_112298"/>
<reference evidence="2 3" key="1">
    <citation type="journal article" date="2013" name="Nature">
        <title>Insights into bilaterian evolution from three spiralian genomes.</title>
        <authorList>
            <person name="Simakov O."/>
            <person name="Marletaz F."/>
            <person name="Cho S.J."/>
            <person name="Edsinger-Gonzales E."/>
            <person name="Havlak P."/>
            <person name="Hellsten U."/>
            <person name="Kuo D.H."/>
            <person name="Larsson T."/>
            <person name="Lv J."/>
            <person name="Arendt D."/>
            <person name="Savage R."/>
            <person name="Osoegawa K."/>
            <person name="de Jong P."/>
            <person name="Grimwood J."/>
            <person name="Chapman J.A."/>
            <person name="Shapiro H."/>
            <person name="Aerts A."/>
            <person name="Otillar R.P."/>
            <person name="Terry A.Y."/>
            <person name="Boore J.L."/>
            <person name="Grigoriev I.V."/>
            <person name="Lindberg D.R."/>
            <person name="Seaver E.C."/>
            <person name="Weisblat D.A."/>
            <person name="Putnam N.H."/>
            <person name="Rokhsar D.S."/>
        </authorList>
    </citation>
    <scope>NUCLEOTIDE SEQUENCE [LARGE SCALE GENOMIC DNA]</scope>
</reference>
<dbReference type="CTD" id="20230833"/>
<evidence type="ECO:0000256" key="1">
    <source>
        <dbReference type="SAM" id="MobiDB-lite"/>
    </source>
</evidence>
<name>V4A9H9_LOTGI</name>